<organism evidence="2 3">
    <name type="scientific">Amblyomma americanum</name>
    <name type="common">Lone star tick</name>
    <dbReference type="NCBI Taxonomy" id="6943"/>
    <lineage>
        <taxon>Eukaryota</taxon>
        <taxon>Metazoa</taxon>
        <taxon>Ecdysozoa</taxon>
        <taxon>Arthropoda</taxon>
        <taxon>Chelicerata</taxon>
        <taxon>Arachnida</taxon>
        <taxon>Acari</taxon>
        <taxon>Parasitiformes</taxon>
        <taxon>Ixodida</taxon>
        <taxon>Ixodoidea</taxon>
        <taxon>Ixodidae</taxon>
        <taxon>Amblyomminae</taxon>
        <taxon>Amblyomma</taxon>
    </lineage>
</organism>
<keyword evidence="3" id="KW-1185">Reference proteome</keyword>
<protein>
    <submittedName>
        <fullName evidence="2">Uncharacterized protein</fullName>
    </submittedName>
</protein>
<proteinExistence type="predicted"/>
<evidence type="ECO:0000313" key="2">
    <source>
        <dbReference type="EMBL" id="KAK8783716.1"/>
    </source>
</evidence>
<dbReference type="AlphaFoldDB" id="A0AAQ4F9J3"/>
<gene>
    <name evidence="2" type="ORF">V5799_009917</name>
</gene>
<feature type="region of interest" description="Disordered" evidence="1">
    <location>
        <begin position="89"/>
        <end position="129"/>
    </location>
</feature>
<evidence type="ECO:0000313" key="3">
    <source>
        <dbReference type="Proteomes" id="UP001321473"/>
    </source>
</evidence>
<sequence>MWRLVKGKTALLTNAFLQTTNHVPSFFLRKTLRTCALTEWYTCVRLGTCCLKSYRRRSGNECKKNMDFALRILRYSTASRRLILQNRYPRQARASESGDRRRQDEFVPPDTARGWNTRSPGQRRSPWSASLPSHEMPLEAFQRSGVSSIPVALVPKDGGSTKINNQGPLQAALEAATSLYEAITESTASFRLIWPVKKVWFTVWTLACLLLRPSTFSLQRVLLLCITVPAR</sequence>
<dbReference type="Proteomes" id="UP001321473">
    <property type="component" value="Unassembled WGS sequence"/>
</dbReference>
<evidence type="ECO:0000256" key="1">
    <source>
        <dbReference type="SAM" id="MobiDB-lite"/>
    </source>
</evidence>
<accession>A0AAQ4F9J3</accession>
<feature type="compositionally biased region" description="Basic and acidic residues" evidence="1">
    <location>
        <begin position="96"/>
        <end position="105"/>
    </location>
</feature>
<reference evidence="2 3" key="1">
    <citation type="journal article" date="2023" name="Arcadia Sci">
        <title>De novo assembly of a long-read Amblyomma americanum tick genome.</title>
        <authorList>
            <person name="Chou S."/>
            <person name="Poskanzer K.E."/>
            <person name="Rollins M."/>
            <person name="Thuy-Boun P.S."/>
        </authorList>
    </citation>
    <scope>NUCLEOTIDE SEQUENCE [LARGE SCALE GENOMIC DNA]</scope>
    <source>
        <strain evidence="2">F_SG_1</strain>
        <tissue evidence="2">Salivary glands</tissue>
    </source>
</reference>
<feature type="compositionally biased region" description="Polar residues" evidence="1">
    <location>
        <begin position="114"/>
        <end position="129"/>
    </location>
</feature>
<comment type="caution">
    <text evidence="2">The sequence shown here is derived from an EMBL/GenBank/DDBJ whole genome shotgun (WGS) entry which is preliminary data.</text>
</comment>
<name>A0AAQ4F9J3_AMBAM</name>
<dbReference type="EMBL" id="JARKHS020005261">
    <property type="protein sequence ID" value="KAK8783716.1"/>
    <property type="molecule type" value="Genomic_DNA"/>
</dbReference>